<dbReference type="InterPro" id="IPR035979">
    <property type="entry name" value="RBD_domain_sf"/>
</dbReference>
<feature type="compositionally biased region" description="Basic and acidic residues" evidence="1">
    <location>
        <begin position="164"/>
        <end position="180"/>
    </location>
</feature>
<keyword evidence="4" id="KW-1185">Reference proteome</keyword>
<evidence type="ECO:0000313" key="3">
    <source>
        <dbReference type="EMBL" id="RSH81968.1"/>
    </source>
</evidence>
<dbReference type="Gene3D" id="3.30.70.330">
    <property type="match status" value="1"/>
</dbReference>
<gene>
    <name evidence="3" type="ORF">EHS24_008168</name>
</gene>
<dbReference type="GO" id="GO:0003723">
    <property type="term" value="F:RNA binding"/>
    <property type="evidence" value="ECO:0007669"/>
    <property type="project" value="InterPro"/>
</dbReference>
<dbReference type="Proteomes" id="UP000279236">
    <property type="component" value="Unassembled WGS sequence"/>
</dbReference>
<feature type="compositionally biased region" description="Basic and acidic residues" evidence="1">
    <location>
        <begin position="81"/>
        <end position="114"/>
    </location>
</feature>
<name>A0A427XT40_9TREE</name>
<evidence type="ECO:0000259" key="2">
    <source>
        <dbReference type="SMART" id="SM00360"/>
    </source>
</evidence>
<feature type="region of interest" description="Disordered" evidence="1">
    <location>
        <begin position="1"/>
        <end position="182"/>
    </location>
</feature>
<dbReference type="InterPro" id="IPR012677">
    <property type="entry name" value="Nucleotide-bd_a/b_plait_sf"/>
</dbReference>
<comment type="caution">
    <text evidence="3">The sequence shown here is derived from an EMBL/GenBank/DDBJ whole genome shotgun (WGS) entry which is preliminary data.</text>
</comment>
<feature type="compositionally biased region" description="Polar residues" evidence="1">
    <location>
        <begin position="126"/>
        <end position="137"/>
    </location>
</feature>
<organism evidence="3 4">
    <name type="scientific">Apiotrichum porosum</name>
    <dbReference type="NCBI Taxonomy" id="105984"/>
    <lineage>
        <taxon>Eukaryota</taxon>
        <taxon>Fungi</taxon>
        <taxon>Dikarya</taxon>
        <taxon>Basidiomycota</taxon>
        <taxon>Agaricomycotina</taxon>
        <taxon>Tremellomycetes</taxon>
        <taxon>Trichosporonales</taxon>
        <taxon>Trichosporonaceae</taxon>
        <taxon>Apiotrichum</taxon>
    </lineage>
</organism>
<reference evidence="3 4" key="1">
    <citation type="submission" date="2018-11" db="EMBL/GenBank/DDBJ databases">
        <title>Genome sequence of Apiotrichum porosum DSM 27194.</title>
        <authorList>
            <person name="Aliyu H."/>
            <person name="Gorte O."/>
            <person name="Ochsenreither K."/>
        </authorList>
    </citation>
    <scope>NUCLEOTIDE SEQUENCE [LARGE SCALE GENOMIC DNA]</scope>
    <source>
        <strain evidence="3 4">DSM 27194</strain>
    </source>
</reference>
<sequence>MPQPIALADRMSVPRPHKVKVKGRGRAPAAKSPNMAGNLNAPAVRPKWSTRGWKPYVAVRPKDRVASVASPSTKRLPFARAWDEYYRATRSERSNDYDRDRYSDDHRGYEESHKRTPGGQHDPSGQRGSPSRPNDNISRSPPSPSYPRRTSPPSPSCRHQGVHSPDRSSEYPRKHPRSYENEYTPWSLPASWAARRPLESRLTDQYSPPRNLVTRDERTVIVGPLPRDVRPEDVVRLMVCGVGPVRSVKMEGDMAIIVFEEGDAERAKERFHNKVVDQRYRLSVVSLPDYERAQRTPTKRRYSPSPPRSPPTPRPRAVWSPYTPRRNRSDAMLVDD</sequence>
<feature type="compositionally biased region" description="Basic residues" evidence="1">
    <location>
        <begin position="15"/>
        <end position="25"/>
    </location>
</feature>
<dbReference type="SMART" id="SM00360">
    <property type="entry name" value="RRM"/>
    <property type="match status" value="1"/>
</dbReference>
<dbReference type="EMBL" id="RSCE01000006">
    <property type="protein sequence ID" value="RSH81968.1"/>
    <property type="molecule type" value="Genomic_DNA"/>
</dbReference>
<feature type="domain" description="RRM" evidence="2">
    <location>
        <begin position="219"/>
        <end position="285"/>
    </location>
</feature>
<dbReference type="AlphaFoldDB" id="A0A427XT40"/>
<dbReference type="GeneID" id="39592711"/>
<evidence type="ECO:0000313" key="4">
    <source>
        <dbReference type="Proteomes" id="UP000279236"/>
    </source>
</evidence>
<protein>
    <recommendedName>
        <fullName evidence="2">RRM domain-containing protein</fullName>
    </recommendedName>
</protein>
<dbReference type="SUPFAM" id="SSF54928">
    <property type="entry name" value="RNA-binding domain, RBD"/>
    <property type="match status" value="1"/>
</dbReference>
<feature type="region of interest" description="Disordered" evidence="1">
    <location>
        <begin position="290"/>
        <end position="336"/>
    </location>
</feature>
<dbReference type="RefSeq" id="XP_028476423.1">
    <property type="nucleotide sequence ID" value="XM_028623490.1"/>
</dbReference>
<feature type="compositionally biased region" description="Pro residues" evidence="1">
    <location>
        <begin position="141"/>
        <end position="155"/>
    </location>
</feature>
<dbReference type="InterPro" id="IPR000504">
    <property type="entry name" value="RRM_dom"/>
</dbReference>
<feature type="compositionally biased region" description="Pro residues" evidence="1">
    <location>
        <begin position="304"/>
        <end position="314"/>
    </location>
</feature>
<evidence type="ECO:0000256" key="1">
    <source>
        <dbReference type="SAM" id="MobiDB-lite"/>
    </source>
</evidence>
<accession>A0A427XT40</accession>
<proteinExistence type="predicted"/>